<reference evidence="2 3" key="1">
    <citation type="submission" date="2020-04" db="EMBL/GenBank/DDBJ databases">
        <title>Perkinsus chesapeaki whole genome sequence.</title>
        <authorList>
            <person name="Bogema D.R."/>
        </authorList>
    </citation>
    <scope>NUCLEOTIDE SEQUENCE [LARGE SCALE GENOMIC DNA]</scope>
    <source>
        <strain evidence="2">ATCC PRA-425</strain>
    </source>
</reference>
<dbReference type="PANTHER" id="PTHR38696:SF1">
    <property type="entry name" value="MEDIATOR OF RNA POLYMERASE II TRANSCRIPTION SUBUNIT 13"/>
    <property type="match status" value="1"/>
</dbReference>
<feature type="non-terminal residue" evidence="2">
    <location>
        <position position="1"/>
    </location>
</feature>
<dbReference type="AlphaFoldDB" id="A0A7J6MQ47"/>
<keyword evidence="3" id="KW-1185">Reference proteome</keyword>
<evidence type="ECO:0000313" key="2">
    <source>
        <dbReference type="EMBL" id="KAF4673702.1"/>
    </source>
</evidence>
<dbReference type="Proteomes" id="UP000591131">
    <property type="component" value="Unassembled WGS sequence"/>
</dbReference>
<sequence length="860" mass="96731">MFKVDFQEAYPFVPTSAGFCSIAILGHDKIYVQRGPQHLVDEVRRAINASWTDGLQKDENLKESSGVHKFKLRGFPWWNFNGDRFETSRLALGLMDAVRRSGFNMITDVDIVHRKLGFLRVWILREDPNDSSPPPDLCLALQGWSGVTAVTTGMPQDTRKALVASVKAGLETSWEVDSVDEAPDGVDISLDTVPWICFGSDGVAARQSILGALVCLEEMSGYRLTNTMRVADSKGLKPKMLFHHLPQETDRGEYVGLSFNQEDRIRLFGPPHQGLDQFLVSAISGAIAAGWPRGCARQQECGEAQEWVLKGLPFDAFFKSRVDTRLLLSHILQVMWQQNFEIAGVVEGKLPVIYWRRPEKASRHVEGPVNPVVGIMFNAPNKIRVTSTDQRSLSPVIAALREALQAPQVWKDVLREDTVYGRSIEFKLTDWPYMRKPVASNTEEAVKTVEDEVPKLDSDVDMTDAKVEQSVSGTDEKPDDHKSEKCEADKLPREVYLPPEPGLPVFSTAAPHHRPIAYDEYEDDNGVSRVAYLRSILLTQPVSVPPPMQFRMPVSGGETLLDEEERRRLAVKADGRRKEIRASSVLPYTMDFRKALAEYLEQRGIHLEVVHDLHSANRSEATSKGLPYRCTVYWYQQPNGGGRVDFDGGYQSDERVAVQAAAHAAITLKGIPLEEFLEKNCSEFGNLIIPATTARLRKMLELQEGGDDELIDFKVEERTVIDVGEERKGFQCKAKVAKWGEGVEVTGGWHISPLDAKYDCCQRVWSKIDAKEQAERDKIAAEKMAKERADREARMKEQLEKDREMREKLAKAQKEKLEKEREARIKAAPVRTSAVAANYSEKRQMSRPDGPGMAADNKRQ</sequence>
<name>A0A7J6MQ47_PERCH</name>
<gene>
    <name evidence="2" type="ORF">FOL47_010183</name>
</gene>
<dbReference type="EMBL" id="JAAPAO010000077">
    <property type="protein sequence ID" value="KAF4673702.1"/>
    <property type="molecule type" value="Genomic_DNA"/>
</dbReference>
<evidence type="ECO:0000313" key="3">
    <source>
        <dbReference type="Proteomes" id="UP000591131"/>
    </source>
</evidence>
<feature type="compositionally biased region" description="Basic and acidic residues" evidence="1">
    <location>
        <begin position="451"/>
        <end position="467"/>
    </location>
</feature>
<accession>A0A7J6MQ47</accession>
<dbReference type="PANTHER" id="PTHR38696">
    <property type="entry name" value="MEDIATOR OF RNA POLYMERASE II TRANSCRIPTION SUBUNIT 13"/>
    <property type="match status" value="1"/>
</dbReference>
<proteinExistence type="predicted"/>
<dbReference type="OrthoDB" id="442627at2759"/>
<feature type="region of interest" description="Disordered" evidence="1">
    <location>
        <begin position="451"/>
        <end position="487"/>
    </location>
</feature>
<feature type="compositionally biased region" description="Basic and acidic residues" evidence="1">
    <location>
        <begin position="786"/>
        <end position="825"/>
    </location>
</feature>
<feature type="compositionally biased region" description="Basic and acidic residues" evidence="1">
    <location>
        <begin position="474"/>
        <end position="487"/>
    </location>
</feature>
<protein>
    <submittedName>
        <fullName evidence="2">Uncharacterized protein</fullName>
    </submittedName>
</protein>
<evidence type="ECO:0000256" key="1">
    <source>
        <dbReference type="SAM" id="MobiDB-lite"/>
    </source>
</evidence>
<feature type="region of interest" description="Disordered" evidence="1">
    <location>
        <begin position="786"/>
        <end position="860"/>
    </location>
</feature>
<organism evidence="2 3">
    <name type="scientific">Perkinsus chesapeaki</name>
    <name type="common">Clam parasite</name>
    <name type="synonym">Perkinsus andrewsi</name>
    <dbReference type="NCBI Taxonomy" id="330153"/>
    <lineage>
        <taxon>Eukaryota</taxon>
        <taxon>Sar</taxon>
        <taxon>Alveolata</taxon>
        <taxon>Perkinsozoa</taxon>
        <taxon>Perkinsea</taxon>
        <taxon>Perkinsida</taxon>
        <taxon>Perkinsidae</taxon>
        <taxon>Perkinsus</taxon>
    </lineage>
</organism>
<comment type="caution">
    <text evidence="2">The sequence shown here is derived from an EMBL/GenBank/DDBJ whole genome shotgun (WGS) entry which is preliminary data.</text>
</comment>